<dbReference type="Pfam" id="PF02653">
    <property type="entry name" value="BPD_transp_2"/>
    <property type="match status" value="1"/>
</dbReference>
<evidence type="ECO:0000313" key="11">
    <source>
        <dbReference type="EMBL" id="MCG4747693.1"/>
    </source>
</evidence>
<comment type="caution">
    <text evidence="11">The sequence shown here is derived from an EMBL/GenBank/DDBJ whole genome shotgun (WGS) entry which is preliminary data.</text>
</comment>
<reference evidence="12 13" key="1">
    <citation type="journal article" date="2020" name="Cell Host Microbe">
        <title>Functional and Genomic Variation between Human-Derived Isolates of Lachnospiraceae Reveals Inter- and Intra-Species Diversity.</title>
        <authorList>
            <person name="Sorbara M.T."/>
            <person name="Littmann E.R."/>
            <person name="Fontana E."/>
            <person name="Moody T.U."/>
            <person name="Kohout C.E."/>
            <person name="Gjonbalaj M."/>
            <person name="Eaton V."/>
            <person name="Seok R."/>
            <person name="Leiner I.M."/>
            <person name="Pamer E.G."/>
        </authorList>
    </citation>
    <scope>NUCLEOTIDE SEQUENCE [LARGE SCALE GENOMIC DNA]</scope>
    <source>
        <strain evidence="12 13">MSK.1.17</strain>
    </source>
</reference>
<dbReference type="GO" id="GO:0022857">
    <property type="term" value="F:transmembrane transporter activity"/>
    <property type="evidence" value="ECO:0007669"/>
    <property type="project" value="InterPro"/>
</dbReference>
<protein>
    <recommendedName>
        <fullName evidence="10">Xylose transport system permease protein XylH</fullName>
    </recommendedName>
</protein>
<accession>A0AAW5BWJ0</accession>
<comment type="function">
    <text evidence="9">Part of the binding-protein-dependent transport system for D-xylose. Probably responsible for the translocation of the substrate across the membrane.</text>
</comment>
<evidence type="ECO:0000256" key="7">
    <source>
        <dbReference type="ARBA" id="ARBA00022989"/>
    </source>
</evidence>
<evidence type="ECO:0000256" key="6">
    <source>
        <dbReference type="ARBA" id="ARBA00022692"/>
    </source>
</evidence>
<evidence type="ECO:0000256" key="3">
    <source>
        <dbReference type="ARBA" id="ARBA00022475"/>
    </source>
</evidence>
<dbReference type="InterPro" id="IPR001851">
    <property type="entry name" value="ABC_transp_permease"/>
</dbReference>
<evidence type="ECO:0000256" key="10">
    <source>
        <dbReference type="ARBA" id="ARBA00035686"/>
    </source>
</evidence>
<dbReference type="EMBL" id="JAAITT010000022">
    <property type="protein sequence ID" value="NSJ50141.1"/>
    <property type="molecule type" value="Genomic_DNA"/>
</dbReference>
<name>A0AAW5BWJ0_9FIRM</name>
<organism evidence="11 14">
    <name type="scientific">Enterocloster aldenensis</name>
    <dbReference type="NCBI Taxonomy" id="358742"/>
    <lineage>
        <taxon>Bacteria</taxon>
        <taxon>Bacillati</taxon>
        <taxon>Bacillota</taxon>
        <taxon>Clostridia</taxon>
        <taxon>Lachnospirales</taxon>
        <taxon>Lachnospiraceae</taxon>
        <taxon>Enterocloster</taxon>
    </lineage>
</organism>
<keyword evidence="7" id="KW-1133">Transmembrane helix</keyword>
<reference evidence="11" key="3">
    <citation type="submission" date="2022-01" db="EMBL/GenBank/DDBJ databases">
        <title>Collection of gut derived symbiotic bacterial strains cultured from healthy donors.</title>
        <authorList>
            <person name="Lin H."/>
            <person name="Kohout C."/>
            <person name="Waligurski E."/>
            <person name="Pamer E.G."/>
        </authorList>
    </citation>
    <scope>NUCLEOTIDE SEQUENCE</scope>
    <source>
        <strain evidence="11">DFI.6.55</strain>
    </source>
</reference>
<comment type="subcellular location">
    <subcellularLocation>
        <location evidence="1">Cell membrane</location>
        <topology evidence="1">Multi-pass membrane protein</topology>
    </subcellularLocation>
</comment>
<evidence type="ECO:0000256" key="8">
    <source>
        <dbReference type="ARBA" id="ARBA00023136"/>
    </source>
</evidence>
<evidence type="ECO:0000256" key="2">
    <source>
        <dbReference type="ARBA" id="ARBA00022448"/>
    </source>
</evidence>
<dbReference type="Proteomes" id="UP001299608">
    <property type="component" value="Unassembled WGS sequence"/>
</dbReference>
<evidence type="ECO:0000256" key="4">
    <source>
        <dbReference type="ARBA" id="ARBA00022519"/>
    </source>
</evidence>
<dbReference type="AlphaFoldDB" id="A0AAW5BWJ0"/>
<dbReference type="RefSeq" id="WP_165642400.1">
    <property type="nucleotide sequence ID" value="NZ_CAXTHN010000004.1"/>
</dbReference>
<dbReference type="CDD" id="cd06579">
    <property type="entry name" value="TM_PBP1_transp_AraH_like"/>
    <property type="match status" value="1"/>
</dbReference>
<dbReference type="EMBL" id="JAKNGE010000027">
    <property type="protein sequence ID" value="MCG4747693.1"/>
    <property type="molecule type" value="Genomic_DNA"/>
</dbReference>
<keyword evidence="6" id="KW-0812">Transmembrane</keyword>
<proteinExistence type="predicted"/>
<keyword evidence="8" id="KW-0472">Membrane</keyword>
<keyword evidence="5" id="KW-0762">Sugar transport</keyword>
<evidence type="ECO:0000256" key="9">
    <source>
        <dbReference type="ARBA" id="ARBA00035611"/>
    </source>
</evidence>
<dbReference type="Proteomes" id="UP000669239">
    <property type="component" value="Unassembled WGS sequence"/>
</dbReference>
<sequence>MDKTKKHILKRAGTCVAVVLMLYLFNRLTNQAFFSQRNLTMLLKQASVLMILTSSLMLLLIETNIDLSGGAGVYLSGVTCALLVVKCGWPIFPAIVVTIMVGIMMGAVNGFFIGRIGLPAFIVTLAAQQIFRGTGYVLTDCATIGPMPKQFTAISENFIPPAISVAAVILIFAAFAFINLRNYRRMGKWYGTKGHLVENLLLGAMVAAVAIWVFYGYKGIPMAAVIAGLIAFMSYIITTKTTFGRKIFLIGGNKEASRLAGINIENIVFKSYLYEGLMYGIGGIVLTARLGGAASTGGNLLELDAVAAACIGGVSMSGGAGSIMGCISGVLILTAIDNVMSLMNISSYLQMVIKGIILLFAVCLDLYTNKAKFKFKLKK</sequence>
<evidence type="ECO:0000256" key="1">
    <source>
        <dbReference type="ARBA" id="ARBA00004651"/>
    </source>
</evidence>
<keyword evidence="2" id="KW-0813">Transport</keyword>
<evidence type="ECO:0000313" key="14">
    <source>
        <dbReference type="Proteomes" id="UP001299608"/>
    </source>
</evidence>
<evidence type="ECO:0000313" key="12">
    <source>
        <dbReference type="EMBL" id="NSJ50141.1"/>
    </source>
</evidence>
<dbReference type="PANTHER" id="PTHR32196">
    <property type="entry name" value="ABC TRANSPORTER PERMEASE PROTEIN YPHD-RELATED-RELATED"/>
    <property type="match status" value="1"/>
</dbReference>
<evidence type="ECO:0000313" key="13">
    <source>
        <dbReference type="Proteomes" id="UP000669239"/>
    </source>
</evidence>
<reference evidence="12" key="2">
    <citation type="submission" date="2020-02" db="EMBL/GenBank/DDBJ databases">
        <authorList>
            <person name="Littmann E."/>
            <person name="Sorbara M."/>
        </authorList>
    </citation>
    <scope>NUCLEOTIDE SEQUENCE</scope>
    <source>
        <strain evidence="12">MSK.1.17</strain>
    </source>
</reference>
<evidence type="ECO:0000256" key="5">
    <source>
        <dbReference type="ARBA" id="ARBA00022597"/>
    </source>
</evidence>
<dbReference type="GO" id="GO:0005886">
    <property type="term" value="C:plasma membrane"/>
    <property type="evidence" value="ECO:0007669"/>
    <property type="project" value="UniProtKB-SubCell"/>
</dbReference>
<dbReference type="PANTHER" id="PTHR32196:SF32">
    <property type="entry name" value="XYLOSE TRANSPORT SYSTEM PERMEASE PROTEIN XYLH"/>
    <property type="match status" value="1"/>
</dbReference>
<gene>
    <name evidence="12" type="ORF">G5B36_15730</name>
    <name evidence="11" type="ORF">L0N08_19875</name>
</gene>
<keyword evidence="13" id="KW-1185">Reference proteome</keyword>
<keyword evidence="3" id="KW-1003">Cell membrane</keyword>
<keyword evidence="4" id="KW-0997">Cell inner membrane</keyword>